<name>A0A510Y421_MARHA</name>
<organism evidence="2 3">
    <name type="scientific">Marinococcus halophilus</name>
    <dbReference type="NCBI Taxonomy" id="1371"/>
    <lineage>
        <taxon>Bacteria</taxon>
        <taxon>Bacillati</taxon>
        <taxon>Bacillota</taxon>
        <taxon>Bacilli</taxon>
        <taxon>Bacillales</taxon>
        <taxon>Bacillaceae</taxon>
        <taxon>Marinococcus</taxon>
    </lineage>
</organism>
<reference evidence="2 3" key="1">
    <citation type="submission" date="2019-07" db="EMBL/GenBank/DDBJ databases">
        <title>Whole genome shotgun sequence of Marinococcus halophilus NBRC 102359.</title>
        <authorList>
            <person name="Hosoyama A."/>
            <person name="Uohara A."/>
            <person name="Ohji S."/>
            <person name="Ichikawa N."/>
        </authorList>
    </citation>
    <scope>NUCLEOTIDE SEQUENCE [LARGE SCALE GENOMIC DNA]</scope>
    <source>
        <strain evidence="2 3">NBRC 102359</strain>
    </source>
</reference>
<feature type="transmembrane region" description="Helical" evidence="1">
    <location>
        <begin position="6"/>
        <end position="28"/>
    </location>
</feature>
<evidence type="ECO:0008006" key="4">
    <source>
        <dbReference type="Google" id="ProtNLM"/>
    </source>
</evidence>
<dbReference type="InterPro" id="IPR024515">
    <property type="entry name" value="DUF3397"/>
</dbReference>
<comment type="caution">
    <text evidence="2">The sequence shown here is derived from an EMBL/GenBank/DDBJ whole genome shotgun (WGS) entry which is preliminary data.</text>
</comment>
<accession>A0A510Y421</accession>
<evidence type="ECO:0000313" key="3">
    <source>
        <dbReference type="Proteomes" id="UP000321051"/>
    </source>
</evidence>
<evidence type="ECO:0000256" key="1">
    <source>
        <dbReference type="SAM" id="Phobius"/>
    </source>
</evidence>
<feature type="transmembrane region" description="Helical" evidence="1">
    <location>
        <begin position="40"/>
        <end position="57"/>
    </location>
</feature>
<dbReference type="STRING" id="1371.GCA_900166605_02354"/>
<proteinExistence type="predicted"/>
<gene>
    <name evidence="2" type="ORF">MHA01_02120</name>
</gene>
<keyword evidence="1" id="KW-0472">Membrane</keyword>
<sequence>MTNMLQQIYGWLMEAGLALPLVFWYIAYLVTAKLTKRKAYAFRAACDSTTLLFIASVHRWSSDLWNESYLWVIYLVILASAVVISIIHYHSREELEFFRVLKGIWRCSFFIFAAGYILLAGYWAYLQIMA</sequence>
<evidence type="ECO:0000313" key="2">
    <source>
        <dbReference type="EMBL" id="GEK57307.1"/>
    </source>
</evidence>
<dbReference type="Pfam" id="PF11877">
    <property type="entry name" value="DUF3397"/>
    <property type="match status" value="1"/>
</dbReference>
<dbReference type="OrthoDB" id="2353183at2"/>
<feature type="transmembrane region" description="Helical" evidence="1">
    <location>
        <begin position="103"/>
        <end position="125"/>
    </location>
</feature>
<dbReference type="Proteomes" id="UP000321051">
    <property type="component" value="Unassembled WGS sequence"/>
</dbReference>
<protein>
    <recommendedName>
        <fullName evidence="4">DUF3397 domain-containing protein</fullName>
    </recommendedName>
</protein>
<keyword evidence="1" id="KW-1133">Transmembrane helix</keyword>
<dbReference type="AlphaFoldDB" id="A0A510Y421"/>
<dbReference type="EMBL" id="BJUN01000001">
    <property type="protein sequence ID" value="GEK57307.1"/>
    <property type="molecule type" value="Genomic_DNA"/>
</dbReference>
<keyword evidence="1" id="KW-0812">Transmembrane</keyword>
<keyword evidence="3" id="KW-1185">Reference proteome</keyword>
<feature type="transmembrane region" description="Helical" evidence="1">
    <location>
        <begin position="69"/>
        <end position="91"/>
    </location>
</feature>